<feature type="chain" id="PRO_5011612202" description="SGNH hydrolase-type esterase domain-containing protein" evidence="1">
    <location>
        <begin position="23"/>
        <end position="237"/>
    </location>
</feature>
<dbReference type="EMBL" id="FOMQ01000014">
    <property type="protein sequence ID" value="SFE09967.1"/>
    <property type="molecule type" value="Genomic_DNA"/>
</dbReference>
<evidence type="ECO:0000256" key="1">
    <source>
        <dbReference type="SAM" id="SignalP"/>
    </source>
</evidence>
<dbReference type="GO" id="GO:0016788">
    <property type="term" value="F:hydrolase activity, acting on ester bonds"/>
    <property type="evidence" value="ECO:0007669"/>
    <property type="project" value="UniProtKB-ARBA"/>
</dbReference>
<evidence type="ECO:0000313" key="3">
    <source>
        <dbReference type="EMBL" id="SFE09967.1"/>
    </source>
</evidence>
<dbReference type="InterPro" id="IPR036514">
    <property type="entry name" value="SGNH_hydro_sf"/>
</dbReference>
<reference evidence="4" key="1">
    <citation type="submission" date="2016-10" db="EMBL/GenBank/DDBJ databases">
        <authorList>
            <person name="Varghese N."/>
            <person name="Submissions S."/>
        </authorList>
    </citation>
    <scope>NUCLEOTIDE SEQUENCE [LARGE SCALE GENOMIC DNA]</scope>
    <source>
        <strain evidence="4">DSM 7481</strain>
    </source>
</reference>
<dbReference type="InterPro" id="IPR013830">
    <property type="entry name" value="SGNH_hydro"/>
</dbReference>
<dbReference type="Proteomes" id="UP000199517">
    <property type="component" value="Unassembled WGS sequence"/>
</dbReference>
<dbReference type="Pfam" id="PF13472">
    <property type="entry name" value="Lipase_GDSL_2"/>
    <property type="match status" value="1"/>
</dbReference>
<dbReference type="AlphaFoldDB" id="A0A1I1XRJ4"/>
<gene>
    <name evidence="3" type="ORF">SAMN04489710_11475</name>
</gene>
<feature type="signal peptide" evidence="1">
    <location>
        <begin position="1"/>
        <end position="22"/>
    </location>
</feature>
<dbReference type="STRING" id="32040.SAMN04489710_11475"/>
<organism evidence="3 4">
    <name type="scientific">Paracidovorax konjaci</name>
    <dbReference type="NCBI Taxonomy" id="32040"/>
    <lineage>
        <taxon>Bacteria</taxon>
        <taxon>Pseudomonadati</taxon>
        <taxon>Pseudomonadota</taxon>
        <taxon>Betaproteobacteria</taxon>
        <taxon>Burkholderiales</taxon>
        <taxon>Comamonadaceae</taxon>
        <taxon>Paracidovorax</taxon>
    </lineage>
</organism>
<protein>
    <recommendedName>
        <fullName evidence="2">SGNH hydrolase-type esterase domain-containing protein</fullName>
    </recommendedName>
</protein>
<dbReference type="RefSeq" id="WP_245783718.1">
    <property type="nucleotide sequence ID" value="NZ_FOMQ01000014.1"/>
</dbReference>
<feature type="domain" description="SGNH hydrolase-type esterase" evidence="2">
    <location>
        <begin position="45"/>
        <end position="215"/>
    </location>
</feature>
<evidence type="ECO:0000313" key="4">
    <source>
        <dbReference type="Proteomes" id="UP000199517"/>
    </source>
</evidence>
<evidence type="ECO:0000259" key="2">
    <source>
        <dbReference type="Pfam" id="PF13472"/>
    </source>
</evidence>
<dbReference type="Gene3D" id="3.40.50.1110">
    <property type="entry name" value="SGNH hydrolase"/>
    <property type="match status" value="1"/>
</dbReference>
<accession>A0A1I1XRJ4</accession>
<name>A0A1I1XRJ4_9BURK</name>
<keyword evidence="1" id="KW-0732">Signal</keyword>
<proteinExistence type="predicted"/>
<keyword evidence="4" id="KW-1185">Reference proteome</keyword>
<dbReference type="SUPFAM" id="SSF52266">
    <property type="entry name" value="SGNH hydrolase"/>
    <property type="match status" value="1"/>
</dbReference>
<sequence>MNWLQHLFLLPVLFASVLLALAACGGGGGGGDGDEAGAKPVSVDLFGDSIMRGPGIATPLSAALRTLRPGWTVEDHSANGLVLADMIAGYAEPWPGAPADAYPLGPQPPFADVRRSACVVVLAAGLNDALEMRTPEQFGTDLREAIRIVQAEGRTPVLTGLVDLPAADFFTAERVQRRRELDAVTLAIAGELNLQHAGWGQDYQGPQDVFDNVHRTQAASDRLAARLASAIERAACT</sequence>